<evidence type="ECO:0000256" key="1">
    <source>
        <dbReference type="SAM" id="MobiDB-lite"/>
    </source>
</evidence>
<gene>
    <name evidence="2" type="ORF">ACJRO7_002906</name>
</gene>
<keyword evidence="3" id="KW-1185">Reference proteome</keyword>
<evidence type="ECO:0000313" key="3">
    <source>
        <dbReference type="Proteomes" id="UP001634007"/>
    </source>
</evidence>
<accession>A0ABD3LVZ0</accession>
<dbReference type="AlphaFoldDB" id="A0ABD3LVZ0"/>
<proteinExistence type="predicted"/>
<feature type="region of interest" description="Disordered" evidence="1">
    <location>
        <begin position="1"/>
        <end position="32"/>
    </location>
</feature>
<dbReference type="Proteomes" id="UP001634007">
    <property type="component" value="Unassembled WGS sequence"/>
</dbReference>
<evidence type="ECO:0000313" key="2">
    <source>
        <dbReference type="EMBL" id="KAL3755929.1"/>
    </source>
</evidence>
<comment type="caution">
    <text evidence="2">The sequence shown here is derived from an EMBL/GenBank/DDBJ whole genome shotgun (WGS) entry which is preliminary data.</text>
</comment>
<dbReference type="EMBL" id="JBJKBG010000001">
    <property type="protein sequence ID" value="KAL3755929.1"/>
    <property type="molecule type" value="Genomic_DNA"/>
</dbReference>
<name>A0ABD3LVZ0_EUCGL</name>
<protein>
    <submittedName>
        <fullName evidence="2">Uncharacterized protein</fullName>
    </submittedName>
</protein>
<sequence length="145" mass="16136">MSTSQVSFGLLEGDSNAARPSSNSFEISPSEDGMKLDRCDPIMIIRLRWPSLVIKLPSNVGQEFKVNRDGVGEDEEEGGFKTPTSTGSKIILNSKRPPSVGESCLICRARFNLPLSTNFGRKINQRPKERDIVGICFDKQEYVNR</sequence>
<reference evidence="2 3" key="1">
    <citation type="submission" date="2024-11" db="EMBL/GenBank/DDBJ databases">
        <title>Chromosome-level genome assembly of Eucalyptus globulus Labill. provides insights into its genome evolution.</title>
        <authorList>
            <person name="Li X."/>
        </authorList>
    </citation>
    <scope>NUCLEOTIDE SEQUENCE [LARGE SCALE GENOMIC DNA]</scope>
    <source>
        <strain evidence="2">CL2024</strain>
        <tissue evidence="2">Fresh tender leaves</tissue>
    </source>
</reference>
<feature type="region of interest" description="Disordered" evidence="1">
    <location>
        <begin position="67"/>
        <end position="99"/>
    </location>
</feature>
<organism evidence="2 3">
    <name type="scientific">Eucalyptus globulus</name>
    <name type="common">Tasmanian blue gum</name>
    <dbReference type="NCBI Taxonomy" id="34317"/>
    <lineage>
        <taxon>Eukaryota</taxon>
        <taxon>Viridiplantae</taxon>
        <taxon>Streptophyta</taxon>
        <taxon>Embryophyta</taxon>
        <taxon>Tracheophyta</taxon>
        <taxon>Spermatophyta</taxon>
        <taxon>Magnoliopsida</taxon>
        <taxon>eudicotyledons</taxon>
        <taxon>Gunneridae</taxon>
        <taxon>Pentapetalae</taxon>
        <taxon>rosids</taxon>
        <taxon>malvids</taxon>
        <taxon>Myrtales</taxon>
        <taxon>Myrtaceae</taxon>
        <taxon>Myrtoideae</taxon>
        <taxon>Eucalypteae</taxon>
        <taxon>Eucalyptus</taxon>
    </lineage>
</organism>
<feature type="compositionally biased region" description="Polar residues" evidence="1">
    <location>
        <begin position="18"/>
        <end position="27"/>
    </location>
</feature>